<feature type="region of interest" description="Disordered" evidence="1">
    <location>
        <begin position="82"/>
        <end position="105"/>
    </location>
</feature>
<dbReference type="AlphaFoldDB" id="A0A0E0FV03"/>
<reference evidence="2" key="1">
    <citation type="submission" date="2013-08" db="EMBL/GenBank/DDBJ databases">
        <authorList>
            <person name="Wing R.A."/>
            <person name="Hsing Y."/>
        </authorList>
    </citation>
    <scope>NUCLEOTIDE SEQUENCE</scope>
</reference>
<reference evidence="2" key="3">
    <citation type="submission" date="2018-04" db="EMBL/GenBank/DDBJ databases">
        <title>OnivRS2 (Oryza nivara Reference Sequence Version 2).</title>
        <authorList>
            <person name="Zhang J."/>
            <person name="Kudrna D."/>
            <person name="Lee S."/>
            <person name="Talag J."/>
            <person name="Rajasekar S."/>
            <person name="Welchert J."/>
            <person name="Hsing Y.-I."/>
            <person name="Wing R.A."/>
        </authorList>
    </citation>
    <scope>NUCLEOTIDE SEQUENCE [LARGE SCALE GENOMIC DNA]</scope>
</reference>
<evidence type="ECO:0000313" key="2">
    <source>
        <dbReference type="EnsemblPlants" id="ONIVA01G40200.4"/>
    </source>
</evidence>
<dbReference type="HOGENOM" id="CLU_1646405_0_0_1"/>
<protein>
    <submittedName>
        <fullName evidence="2">Uncharacterized protein</fullName>
    </submittedName>
</protein>
<dbReference type="EnsemblPlants" id="ONIVA01G40200.4">
    <property type="protein sequence ID" value="ONIVA01G40200.4"/>
    <property type="gene ID" value="ONIVA01G40200"/>
</dbReference>
<dbReference type="Gramene" id="ONIVA01G40200.3">
    <property type="protein sequence ID" value="ONIVA01G40200.3"/>
    <property type="gene ID" value="ONIVA01G40200"/>
</dbReference>
<proteinExistence type="predicted"/>
<reference evidence="2" key="2">
    <citation type="submission" date="2015-04" db="UniProtKB">
        <authorList>
            <consortium name="EnsemblPlants"/>
        </authorList>
    </citation>
    <scope>IDENTIFICATION</scope>
    <source>
        <strain evidence="2">SL10</strain>
    </source>
</reference>
<name>A0A0E0FV03_ORYNI</name>
<evidence type="ECO:0000256" key="1">
    <source>
        <dbReference type="SAM" id="MobiDB-lite"/>
    </source>
</evidence>
<sequence>MTAGPTRAVGPRVRKNRVKVTGGPGVFTAQRFESERDKIGKKKRKKERKRRKFHAAAHTHSSSSLLFCPRLLAVSASLSLSRAQPTATSKVQEGSGTEASGSFRVGVRKEAEGRGGGLTYSLTSVVPSPAPPGIPIPSRGAPLRREASSYRIDLVWGVLGV</sequence>
<keyword evidence="3" id="KW-1185">Reference proteome</keyword>
<accession>A0A0E0FV03</accession>
<dbReference type="Gramene" id="ONIVA01G40200.4">
    <property type="protein sequence ID" value="ONIVA01G40200.4"/>
    <property type="gene ID" value="ONIVA01G40200"/>
</dbReference>
<organism evidence="2">
    <name type="scientific">Oryza nivara</name>
    <name type="common">Indian wild rice</name>
    <name type="synonym">Oryza sativa f. spontanea</name>
    <dbReference type="NCBI Taxonomy" id="4536"/>
    <lineage>
        <taxon>Eukaryota</taxon>
        <taxon>Viridiplantae</taxon>
        <taxon>Streptophyta</taxon>
        <taxon>Embryophyta</taxon>
        <taxon>Tracheophyta</taxon>
        <taxon>Spermatophyta</taxon>
        <taxon>Magnoliopsida</taxon>
        <taxon>Liliopsida</taxon>
        <taxon>Poales</taxon>
        <taxon>Poaceae</taxon>
        <taxon>BOP clade</taxon>
        <taxon>Oryzoideae</taxon>
        <taxon>Oryzeae</taxon>
        <taxon>Oryzinae</taxon>
        <taxon>Oryza</taxon>
    </lineage>
</organism>
<evidence type="ECO:0000313" key="3">
    <source>
        <dbReference type="Proteomes" id="UP000006591"/>
    </source>
</evidence>
<dbReference type="Proteomes" id="UP000006591">
    <property type="component" value="Chromosome 1"/>
</dbReference>
<feature type="region of interest" description="Disordered" evidence="1">
    <location>
        <begin position="1"/>
        <end position="60"/>
    </location>
</feature>
<dbReference type="EnsemblPlants" id="ONIVA01G40200.3">
    <property type="protein sequence ID" value="ONIVA01G40200.3"/>
    <property type="gene ID" value="ONIVA01G40200"/>
</dbReference>
<feature type="compositionally biased region" description="Basic residues" evidence="1">
    <location>
        <begin position="39"/>
        <end position="57"/>
    </location>
</feature>
<feature type="compositionally biased region" description="Polar residues" evidence="1">
    <location>
        <begin position="84"/>
        <end position="100"/>
    </location>
</feature>